<dbReference type="Gene3D" id="3.30.1220.10">
    <property type="entry name" value="CobW-like, C-terminal domain"/>
    <property type="match status" value="1"/>
</dbReference>
<dbReference type="InterPro" id="IPR027417">
    <property type="entry name" value="P-loop_NTPase"/>
</dbReference>
<keyword evidence="2" id="KW-0378">Hydrolase</keyword>
<comment type="catalytic activity">
    <reaction evidence="5">
        <text>GTP + H2O = GDP + phosphate + H(+)</text>
        <dbReference type="Rhea" id="RHEA:19669"/>
        <dbReference type="ChEBI" id="CHEBI:15377"/>
        <dbReference type="ChEBI" id="CHEBI:15378"/>
        <dbReference type="ChEBI" id="CHEBI:37565"/>
        <dbReference type="ChEBI" id="CHEBI:43474"/>
        <dbReference type="ChEBI" id="CHEBI:58189"/>
    </reaction>
    <physiologicalReaction direction="left-to-right" evidence="5">
        <dbReference type="Rhea" id="RHEA:19670"/>
    </physiologicalReaction>
</comment>
<evidence type="ECO:0000313" key="8">
    <source>
        <dbReference type="EMBL" id="RDW71649.1"/>
    </source>
</evidence>
<dbReference type="SUPFAM" id="SSF52540">
    <property type="entry name" value="P-loop containing nucleoside triphosphate hydrolases"/>
    <property type="match status" value="1"/>
</dbReference>
<feature type="domain" description="CobW C-terminal" evidence="7">
    <location>
        <begin position="352"/>
        <end position="539"/>
    </location>
</feature>
<evidence type="ECO:0000256" key="6">
    <source>
        <dbReference type="SAM" id="MobiDB-lite"/>
    </source>
</evidence>
<evidence type="ECO:0000256" key="1">
    <source>
        <dbReference type="ARBA" id="ARBA00022741"/>
    </source>
</evidence>
<keyword evidence="9" id="KW-1185">Reference proteome</keyword>
<gene>
    <name evidence="8" type="ORF">BP5796_07683</name>
</gene>
<sequence length="595" mass="66062">MATSIKEAAIQLIQPVPQSFSFSYLPAKHINLVLGMTLVQNSNAGVPGMPETMGKGDARVTARQLPVTLISGFLGSGKTTLLEHILKSKDHGLKIAVIVNDMSSINIDAALIQQHTVSQSKEKLIQLQNGCICCTLRGDLLEELVRLARTDAVQYVVIESTGISEPMQVAETFTTEFSAAMLEQGGAAGLEGSAILQEVTDMGGLHKVARLDTTVSVLDAFNIFHNFSTSEFLSDRYGSENIIPEDERTITDLMVDQIEFADVIIVNKIDLVDGPTKSRILSLVRNLNPSARVIEAKYSKVDVQHIINTDLFSFEKAVTGAGWLRSLHELTQREIGGKSVMAPKPETEEYGISSFVYRARKPFHPKRLFHLIHDKFVVLQNAGNTDDESQAEDDSDTDSVMDTDMTEEVTNSPISSDTDMEDSLDQKDFAREIDPAEILKNKKASLAFRGLLRSKGFFWLATRSNQHGEWSQAGAILTLQGGGPWFASIDRDSWPEDRDVVQAIEADFSGKWGDRRIELVMIGENLDQEAISNVLDKALLTAPEMRRWERVMGNKNYTVEQAEDTLCQIFEDGFEEWGTIMTEDDPEGDHNNHRH</sequence>
<dbReference type="InterPro" id="IPR011629">
    <property type="entry name" value="CobW-like_C"/>
</dbReference>
<dbReference type="Pfam" id="PF02492">
    <property type="entry name" value="cobW"/>
    <property type="match status" value="2"/>
</dbReference>
<feature type="region of interest" description="Disordered" evidence="6">
    <location>
        <begin position="383"/>
        <end position="421"/>
    </location>
</feature>
<keyword evidence="1" id="KW-0547">Nucleotide-binding</keyword>
<proteinExistence type="inferred from homology"/>
<dbReference type="InterPro" id="IPR051927">
    <property type="entry name" value="Zn_Chap_cDPG_Synth"/>
</dbReference>
<dbReference type="PANTHER" id="PTHR43603">
    <property type="entry name" value="COBW DOMAIN-CONTAINING PROTEIN DDB_G0274527"/>
    <property type="match status" value="1"/>
</dbReference>
<evidence type="ECO:0000256" key="4">
    <source>
        <dbReference type="ARBA" id="ARBA00034320"/>
    </source>
</evidence>
<name>A0A3D8RC72_9HELO</name>
<dbReference type="Pfam" id="PF07683">
    <property type="entry name" value="CobW_C"/>
    <property type="match status" value="1"/>
</dbReference>
<keyword evidence="3" id="KW-0143">Chaperone</keyword>
<evidence type="ECO:0000313" key="9">
    <source>
        <dbReference type="Proteomes" id="UP000256328"/>
    </source>
</evidence>
<dbReference type="InterPro" id="IPR036627">
    <property type="entry name" value="CobW-likC_sf"/>
</dbReference>
<dbReference type="EMBL" id="PDLN01000011">
    <property type="protein sequence ID" value="RDW71649.1"/>
    <property type="molecule type" value="Genomic_DNA"/>
</dbReference>
<feature type="compositionally biased region" description="Acidic residues" evidence="6">
    <location>
        <begin position="385"/>
        <end position="407"/>
    </location>
</feature>
<dbReference type="GO" id="GO:0016787">
    <property type="term" value="F:hydrolase activity"/>
    <property type="evidence" value="ECO:0007669"/>
    <property type="project" value="UniProtKB-KW"/>
</dbReference>
<protein>
    <submittedName>
        <fullName evidence="8">CobW-domain-containing protein</fullName>
    </submittedName>
</protein>
<dbReference type="OrthoDB" id="272672at2759"/>
<reference evidence="8 9" key="1">
    <citation type="journal article" date="2018" name="IMA Fungus">
        <title>IMA Genome-F 9: Draft genome sequence of Annulohypoxylon stygium, Aspergillus mulundensis, Berkeleyomyces basicola (syn. Thielaviopsis basicola), Ceratocystis smalleyi, two Cercospora beticola strains, Coleophoma cylindrospora, Fusarium fracticaudum, Phialophora cf. hyalina, and Morchella septimelata.</title>
        <authorList>
            <person name="Wingfield B.D."/>
            <person name="Bills G.F."/>
            <person name="Dong Y."/>
            <person name="Huang W."/>
            <person name="Nel W.J."/>
            <person name="Swalarsk-Parry B.S."/>
            <person name="Vaghefi N."/>
            <person name="Wilken P.M."/>
            <person name="An Z."/>
            <person name="de Beer Z.W."/>
            <person name="De Vos L."/>
            <person name="Chen L."/>
            <person name="Duong T.A."/>
            <person name="Gao Y."/>
            <person name="Hammerbacher A."/>
            <person name="Kikkert J.R."/>
            <person name="Li Y."/>
            <person name="Li H."/>
            <person name="Li K."/>
            <person name="Li Q."/>
            <person name="Liu X."/>
            <person name="Ma X."/>
            <person name="Naidoo K."/>
            <person name="Pethybridge S.J."/>
            <person name="Sun J."/>
            <person name="Steenkamp E.T."/>
            <person name="van der Nest M.A."/>
            <person name="van Wyk S."/>
            <person name="Wingfield M.J."/>
            <person name="Xiong C."/>
            <person name="Yue Q."/>
            <person name="Zhang X."/>
        </authorList>
    </citation>
    <scope>NUCLEOTIDE SEQUENCE [LARGE SCALE GENOMIC DNA]</scope>
    <source>
        <strain evidence="8 9">BP5796</strain>
    </source>
</reference>
<dbReference type="GO" id="GO:0000166">
    <property type="term" value="F:nucleotide binding"/>
    <property type="evidence" value="ECO:0007669"/>
    <property type="project" value="UniProtKB-KW"/>
</dbReference>
<comment type="similarity">
    <text evidence="4">Belongs to the SIMIBI class G3E GTPase family. ZNG1 subfamily.</text>
</comment>
<evidence type="ECO:0000256" key="2">
    <source>
        <dbReference type="ARBA" id="ARBA00022801"/>
    </source>
</evidence>
<dbReference type="Proteomes" id="UP000256328">
    <property type="component" value="Unassembled WGS sequence"/>
</dbReference>
<dbReference type="InterPro" id="IPR003495">
    <property type="entry name" value="CobW/HypB/UreG_nucleotide-bd"/>
</dbReference>
<evidence type="ECO:0000259" key="7">
    <source>
        <dbReference type="SMART" id="SM00833"/>
    </source>
</evidence>
<comment type="caution">
    <text evidence="8">The sequence shown here is derived from an EMBL/GenBank/DDBJ whole genome shotgun (WGS) entry which is preliminary data.</text>
</comment>
<organism evidence="8 9">
    <name type="scientific">Coleophoma crateriformis</name>
    <dbReference type="NCBI Taxonomy" id="565419"/>
    <lineage>
        <taxon>Eukaryota</taxon>
        <taxon>Fungi</taxon>
        <taxon>Dikarya</taxon>
        <taxon>Ascomycota</taxon>
        <taxon>Pezizomycotina</taxon>
        <taxon>Leotiomycetes</taxon>
        <taxon>Helotiales</taxon>
        <taxon>Dermateaceae</taxon>
        <taxon>Coleophoma</taxon>
    </lineage>
</organism>
<dbReference type="PANTHER" id="PTHR43603:SF1">
    <property type="entry name" value="ZINC-REGULATED GTPASE METALLOPROTEIN ACTIVATOR 1"/>
    <property type="match status" value="1"/>
</dbReference>
<dbReference type="SUPFAM" id="SSF90002">
    <property type="entry name" value="Hypothetical protein YjiA, C-terminal domain"/>
    <property type="match status" value="1"/>
</dbReference>
<dbReference type="CDD" id="cd03112">
    <property type="entry name" value="CobW-like"/>
    <property type="match status" value="1"/>
</dbReference>
<accession>A0A3D8RC72</accession>
<dbReference type="Gene3D" id="3.40.50.300">
    <property type="entry name" value="P-loop containing nucleotide triphosphate hydrolases"/>
    <property type="match status" value="1"/>
</dbReference>
<dbReference type="SMART" id="SM00833">
    <property type="entry name" value="CobW_C"/>
    <property type="match status" value="1"/>
</dbReference>
<evidence type="ECO:0000256" key="3">
    <source>
        <dbReference type="ARBA" id="ARBA00023186"/>
    </source>
</evidence>
<evidence type="ECO:0000256" key="5">
    <source>
        <dbReference type="ARBA" id="ARBA00049117"/>
    </source>
</evidence>
<dbReference type="AlphaFoldDB" id="A0A3D8RC72"/>